<comment type="similarity">
    <text evidence="1">Belongs to the peptidase C40 family.</text>
</comment>
<proteinExistence type="inferred from homology"/>
<evidence type="ECO:0000256" key="4">
    <source>
        <dbReference type="ARBA" id="ARBA00022807"/>
    </source>
</evidence>
<keyword evidence="5" id="KW-0732">Signal</keyword>
<name>A0ABY4RQM5_9BACL</name>
<keyword evidence="2" id="KW-0645">Protease</keyword>
<dbReference type="GO" id="GO:0016787">
    <property type="term" value="F:hydrolase activity"/>
    <property type="evidence" value="ECO:0007669"/>
    <property type="project" value="UniProtKB-KW"/>
</dbReference>
<reference evidence="7" key="1">
    <citation type="submission" date="2018-02" db="EMBL/GenBank/DDBJ databases">
        <authorList>
            <person name="Kim S.-K."/>
            <person name="Jung H.-I."/>
            <person name="Lee S.-W."/>
        </authorList>
    </citation>
    <scope>NUCLEOTIDE SEQUENCE</scope>
    <source>
        <strain evidence="7">SK3146</strain>
    </source>
</reference>
<keyword evidence="4" id="KW-0788">Thiol protease</keyword>
<protein>
    <submittedName>
        <fullName evidence="7">Murein DD-endopeptidase MepS/Murein LD-carboxypeptidase</fullName>
        <ecNumber evidence="7">3.4.-.-</ecNumber>
    </submittedName>
</protein>
<dbReference type="EMBL" id="CP027059">
    <property type="protein sequence ID" value="UQZ84086.1"/>
    <property type="molecule type" value="Genomic_DNA"/>
</dbReference>
<dbReference type="InterPro" id="IPR051202">
    <property type="entry name" value="Peptidase_C40"/>
</dbReference>
<feature type="domain" description="NlpC/P60" evidence="6">
    <location>
        <begin position="42"/>
        <end position="162"/>
    </location>
</feature>
<gene>
    <name evidence="7" type="primary">mepS_2</name>
    <name evidence="7" type="ORF">SK3146_03319</name>
</gene>
<evidence type="ECO:0000256" key="2">
    <source>
        <dbReference type="ARBA" id="ARBA00022670"/>
    </source>
</evidence>
<dbReference type="EC" id="3.4.-.-" evidence="7"/>
<dbReference type="InterPro" id="IPR038765">
    <property type="entry name" value="Papain-like_cys_pep_sf"/>
</dbReference>
<dbReference type="PROSITE" id="PS51935">
    <property type="entry name" value="NLPC_P60"/>
    <property type="match status" value="1"/>
</dbReference>
<evidence type="ECO:0000256" key="1">
    <source>
        <dbReference type="ARBA" id="ARBA00007074"/>
    </source>
</evidence>
<feature type="signal peptide" evidence="5">
    <location>
        <begin position="1"/>
        <end position="26"/>
    </location>
</feature>
<dbReference type="PANTHER" id="PTHR47053:SF1">
    <property type="entry name" value="MUREIN DD-ENDOPEPTIDASE MEPH-RELATED"/>
    <property type="match status" value="1"/>
</dbReference>
<dbReference type="Pfam" id="PF00877">
    <property type="entry name" value="NLPC_P60"/>
    <property type="match status" value="1"/>
</dbReference>
<evidence type="ECO:0000259" key="6">
    <source>
        <dbReference type="PROSITE" id="PS51935"/>
    </source>
</evidence>
<dbReference type="SUPFAM" id="SSF54001">
    <property type="entry name" value="Cysteine proteinases"/>
    <property type="match status" value="1"/>
</dbReference>
<keyword evidence="8" id="KW-1185">Reference proteome</keyword>
<evidence type="ECO:0000256" key="3">
    <source>
        <dbReference type="ARBA" id="ARBA00022801"/>
    </source>
</evidence>
<sequence>MTSMKKNLSKSLLCIGLSLTMFATTAAVLPTHSVEAASATASSKAQSVISIGKKYLGVPYKYGATAGSTKSFDCSSFTQYVYKKIGISLPRTSKEQSKAGTFVARKNLKAGDLVFFYSPVHHVAIYIGNGKILHTYGEGGVKISNLNSGWWNNHYQTARRVIK</sequence>
<evidence type="ECO:0000313" key="8">
    <source>
        <dbReference type="Proteomes" id="UP001057134"/>
    </source>
</evidence>
<dbReference type="InterPro" id="IPR000064">
    <property type="entry name" value="NLP_P60_dom"/>
</dbReference>
<dbReference type="Proteomes" id="UP001057134">
    <property type="component" value="Chromosome"/>
</dbReference>
<organism evidence="7 8">
    <name type="scientific">Paenibacillus konkukensis</name>
    <dbReference type="NCBI Taxonomy" id="2020716"/>
    <lineage>
        <taxon>Bacteria</taxon>
        <taxon>Bacillati</taxon>
        <taxon>Bacillota</taxon>
        <taxon>Bacilli</taxon>
        <taxon>Bacillales</taxon>
        <taxon>Paenibacillaceae</taxon>
        <taxon>Paenibacillus</taxon>
    </lineage>
</organism>
<reference evidence="7" key="2">
    <citation type="journal article" date="2021" name="J Anim Sci Technol">
        <title>Complete genome sequence of Paenibacillus konkukensis sp. nov. SK3146 as a potential probiotic strain.</title>
        <authorList>
            <person name="Jung H.I."/>
            <person name="Park S."/>
            <person name="Niu K.M."/>
            <person name="Lee S.W."/>
            <person name="Kothari D."/>
            <person name="Yi K.J."/>
            <person name="Kim S.K."/>
        </authorList>
    </citation>
    <scope>NUCLEOTIDE SEQUENCE</scope>
    <source>
        <strain evidence="7">SK3146</strain>
    </source>
</reference>
<dbReference type="PANTHER" id="PTHR47053">
    <property type="entry name" value="MUREIN DD-ENDOPEPTIDASE MEPH-RELATED"/>
    <property type="match status" value="1"/>
</dbReference>
<evidence type="ECO:0000313" key="7">
    <source>
        <dbReference type="EMBL" id="UQZ84086.1"/>
    </source>
</evidence>
<dbReference type="Gene3D" id="3.90.1720.10">
    <property type="entry name" value="endopeptidase domain like (from Nostoc punctiforme)"/>
    <property type="match status" value="1"/>
</dbReference>
<evidence type="ECO:0000256" key="5">
    <source>
        <dbReference type="SAM" id="SignalP"/>
    </source>
</evidence>
<accession>A0ABY4RQM5</accession>
<keyword evidence="3 7" id="KW-0378">Hydrolase</keyword>
<feature type="chain" id="PRO_5045503975" evidence="5">
    <location>
        <begin position="27"/>
        <end position="163"/>
    </location>
</feature>